<feature type="compositionally biased region" description="Basic and acidic residues" evidence="1">
    <location>
        <begin position="8"/>
        <end position="18"/>
    </location>
</feature>
<sequence>MWLQHDTGGGDRPLRTGDGEPLGLDELPGKLSELLRELASASLEALGELTIEFVLPDELLSHPVDQWEVTPMGFSRELGMEYPVVVRSLERVRNSLTRGRWRRRWSWLQRNGAHDSAVQWLHLGAVDQASRSTNVRPKGLEPQPSDPKHSRSKMDLPPFDLWKRSSSRRIQALFSARVAPLLLPRLTHSALDNMSRHPSGVRVHRRAHVTQAQSHTPNNSGKSPIGVVQHVTRPATPN</sequence>
<feature type="region of interest" description="Disordered" evidence="1">
    <location>
        <begin position="131"/>
        <end position="157"/>
    </location>
</feature>
<gene>
    <name evidence="3" type="ORF">IW245_002498</name>
</gene>
<name>A0A8J7GP45_9ACTN</name>
<evidence type="ECO:0000256" key="1">
    <source>
        <dbReference type="SAM" id="MobiDB-lite"/>
    </source>
</evidence>
<evidence type="ECO:0000313" key="3">
    <source>
        <dbReference type="EMBL" id="MBG6136304.1"/>
    </source>
</evidence>
<dbReference type="EMBL" id="JADOUF010000001">
    <property type="protein sequence ID" value="MBG6136304.1"/>
    <property type="molecule type" value="Genomic_DNA"/>
</dbReference>
<comment type="caution">
    <text evidence="3">The sequence shown here is derived from an EMBL/GenBank/DDBJ whole genome shotgun (WGS) entry which is preliminary data.</text>
</comment>
<dbReference type="InterPro" id="IPR045450">
    <property type="entry name" value="VMAP_C"/>
</dbReference>
<proteinExistence type="predicted"/>
<feature type="region of interest" description="Disordered" evidence="1">
    <location>
        <begin position="1"/>
        <end position="23"/>
    </location>
</feature>
<feature type="domain" description="vWA-MoxR associated protein C-terminal" evidence="2">
    <location>
        <begin position="1"/>
        <end position="143"/>
    </location>
</feature>
<accession>A0A8J7GP45</accession>
<dbReference type="Pfam" id="PF20028">
    <property type="entry name" value="VMAP-C"/>
    <property type="match status" value="1"/>
</dbReference>
<protein>
    <recommendedName>
        <fullName evidence="2">vWA-MoxR associated protein C-terminal domain-containing protein</fullName>
    </recommendedName>
</protein>
<dbReference type="AlphaFoldDB" id="A0A8J7GP45"/>
<keyword evidence="4" id="KW-1185">Reference proteome</keyword>
<reference evidence="3" key="1">
    <citation type="submission" date="2020-11" db="EMBL/GenBank/DDBJ databases">
        <title>Sequencing the genomes of 1000 actinobacteria strains.</title>
        <authorList>
            <person name="Klenk H.-P."/>
        </authorList>
    </citation>
    <scope>NUCLEOTIDE SEQUENCE</scope>
    <source>
        <strain evidence="3">DSM 45356</strain>
    </source>
</reference>
<feature type="region of interest" description="Disordered" evidence="1">
    <location>
        <begin position="209"/>
        <end position="238"/>
    </location>
</feature>
<evidence type="ECO:0000259" key="2">
    <source>
        <dbReference type="Pfam" id="PF20028"/>
    </source>
</evidence>
<feature type="compositionally biased region" description="Polar residues" evidence="1">
    <location>
        <begin position="210"/>
        <end position="222"/>
    </location>
</feature>
<dbReference type="Proteomes" id="UP000622552">
    <property type="component" value="Unassembled WGS sequence"/>
</dbReference>
<evidence type="ECO:0000313" key="4">
    <source>
        <dbReference type="Proteomes" id="UP000622552"/>
    </source>
</evidence>
<organism evidence="3 4">
    <name type="scientific">Longispora fulva</name>
    <dbReference type="NCBI Taxonomy" id="619741"/>
    <lineage>
        <taxon>Bacteria</taxon>
        <taxon>Bacillati</taxon>
        <taxon>Actinomycetota</taxon>
        <taxon>Actinomycetes</taxon>
        <taxon>Micromonosporales</taxon>
        <taxon>Micromonosporaceae</taxon>
        <taxon>Longispora</taxon>
    </lineage>
</organism>